<dbReference type="PROSITE" id="PS50943">
    <property type="entry name" value="HTH_CROC1"/>
    <property type="match status" value="1"/>
</dbReference>
<reference evidence="2 3" key="1">
    <citation type="submission" date="2018-08" db="EMBL/GenBank/DDBJ databases">
        <title>A genome reference for cultivated species of the human gut microbiota.</title>
        <authorList>
            <person name="Zou Y."/>
            <person name="Xue W."/>
            <person name="Luo G."/>
        </authorList>
    </citation>
    <scope>NUCLEOTIDE SEQUENCE [LARGE SCALE GENOMIC DNA]</scope>
    <source>
        <strain evidence="2 3">AF25-15</strain>
    </source>
</reference>
<dbReference type="Gene3D" id="1.10.260.40">
    <property type="entry name" value="lambda repressor-like DNA-binding domains"/>
    <property type="match status" value="1"/>
</dbReference>
<organism evidence="2 3">
    <name type="scientific">Agathobacter rectalis</name>
    <dbReference type="NCBI Taxonomy" id="39491"/>
    <lineage>
        <taxon>Bacteria</taxon>
        <taxon>Bacillati</taxon>
        <taxon>Bacillota</taxon>
        <taxon>Clostridia</taxon>
        <taxon>Lachnospirales</taxon>
        <taxon>Lachnospiraceae</taxon>
        <taxon>Agathobacter</taxon>
    </lineage>
</organism>
<evidence type="ECO:0000313" key="2">
    <source>
        <dbReference type="EMBL" id="RGR56808.1"/>
    </source>
</evidence>
<comment type="caution">
    <text evidence="2">The sequence shown here is derived from an EMBL/GenBank/DDBJ whole genome shotgun (WGS) entry which is preliminary data.</text>
</comment>
<name>A0A395V0Z8_9FIRM</name>
<evidence type="ECO:0000313" key="3">
    <source>
        <dbReference type="Proteomes" id="UP000266066"/>
    </source>
</evidence>
<protein>
    <submittedName>
        <fullName evidence="2">XRE family transcriptional regulator</fullName>
    </submittedName>
</protein>
<gene>
    <name evidence="2" type="ORF">DWY38_00175</name>
</gene>
<dbReference type="EMBL" id="QRUJ01000001">
    <property type="protein sequence ID" value="RGR56808.1"/>
    <property type="molecule type" value="Genomic_DNA"/>
</dbReference>
<sequence>MQGNITDWGKEVKKGLIERGWSINDLAERIGKSRTRVSGVVNGRIYSDSIASAISDLLNIEKASVSMKEATRDWCMDARKAMIDLDMNTGELAEKTGYSTQYLNAIICGRCYSPPVMKVISGALGIQEYQGKQDSSKDS</sequence>
<accession>A0A395V0Z8</accession>
<dbReference type="SUPFAM" id="SSF47413">
    <property type="entry name" value="lambda repressor-like DNA-binding domains"/>
    <property type="match status" value="2"/>
</dbReference>
<dbReference type="AlphaFoldDB" id="A0A395V0Z8"/>
<dbReference type="Proteomes" id="UP000266066">
    <property type="component" value="Unassembled WGS sequence"/>
</dbReference>
<dbReference type="GO" id="GO:0003677">
    <property type="term" value="F:DNA binding"/>
    <property type="evidence" value="ECO:0007669"/>
    <property type="project" value="InterPro"/>
</dbReference>
<dbReference type="SMART" id="SM00530">
    <property type="entry name" value="HTH_XRE"/>
    <property type="match status" value="2"/>
</dbReference>
<dbReference type="CDD" id="cd00093">
    <property type="entry name" value="HTH_XRE"/>
    <property type="match status" value="1"/>
</dbReference>
<dbReference type="InterPro" id="IPR001387">
    <property type="entry name" value="Cro/C1-type_HTH"/>
</dbReference>
<proteinExistence type="predicted"/>
<dbReference type="Pfam" id="PF01381">
    <property type="entry name" value="HTH_3"/>
    <property type="match status" value="1"/>
</dbReference>
<feature type="domain" description="HTH cro/C1-type" evidence="1">
    <location>
        <begin position="12"/>
        <end position="65"/>
    </location>
</feature>
<dbReference type="InterPro" id="IPR010982">
    <property type="entry name" value="Lambda_DNA-bd_dom_sf"/>
</dbReference>
<dbReference type="RefSeq" id="WP_117687928.1">
    <property type="nucleotide sequence ID" value="NZ_QRUJ01000001.1"/>
</dbReference>
<evidence type="ECO:0000259" key="1">
    <source>
        <dbReference type="PROSITE" id="PS50943"/>
    </source>
</evidence>